<evidence type="ECO:0000256" key="1">
    <source>
        <dbReference type="SAM" id="MobiDB-lite"/>
    </source>
</evidence>
<feature type="non-terminal residue" evidence="2">
    <location>
        <position position="51"/>
    </location>
</feature>
<dbReference type="AlphaFoldDB" id="A0ABD0R517"/>
<dbReference type="Proteomes" id="UP001529510">
    <property type="component" value="Unassembled WGS sequence"/>
</dbReference>
<sequence length="51" mass="5565">SKASSRKSKSPNPGQAYSVGERPSSVSSVHSEGDYHRQATTWAWEDRPSST</sequence>
<name>A0ABD0R517_CIRMR</name>
<feature type="region of interest" description="Disordered" evidence="1">
    <location>
        <begin position="1"/>
        <end position="51"/>
    </location>
</feature>
<gene>
    <name evidence="2" type="ORF">M9458_011313</name>
</gene>
<evidence type="ECO:0000313" key="2">
    <source>
        <dbReference type="EMBL" id="KAL0193017.1"/>
    </source>
</evidence>
<accession>A0ABD0R517</accession>
<comment type="caution">
    <text evidence="2">The sequence shown here is derived from an EMBL/GenBank/DDBJ whole genome shotgun (WGS) entry which is preliminary data.</text>
</comment>
<dbReference type="EMBL" id="JAMKFB020000005">
    <property type="protein sequence ID" value="KAL0193017.1"/>
    <property type="molecule type" value="Genomic_DNA"/>
</dbReference>
<keyword evidence="3" id="KW-1185">Reference proteome</keyword>
<reference evidence="2 3" key="1">
    <citation type="submission" date="2024-05" db="EMBL/GenBank/DDBJ databases">
        <title>Genome sequencing and assembly of Indian major carp, Cirrhinus mrigala (Hamilton, 1822).</title>
        <authorList>
            <person name="Mohindra V."/>
            <person name="Chowdhury L.M."/>
            <person name="Lal K."/>
            <person name="Jena J.K."/>
        </authorList>
    </citation>
    <scope>NUCLEOTIDE SEQUENCE [LARGE SCALE GENOMIC DNA]</scope>
    <source>
        <strain evidence="2">CM1030</strain>
        <tissue evidence="2">Blood</tissue>
    </source>
</reference>
<proteinExistence type="predicted"/>
<organism evidence="2 3">
    <name type="scientific">Cirrhinus mrigala</name>
    <name type="common">Mrigala</name>
    <dbReference type="NCBI Taxonomy" id="683832"/>
    <lineage>
        <taxon>Eukaryota</taxon>
        <taxon>Metazoa</taxon>
        <taxon>Chordata</taxon>
        <taxon>Craniata</taxon>
        <taxon>Vertebrata</taxon>
        <taxon>Euteleostomi</taxon>
        <taxon>Actinopterygii</taxon>
        <taxon>Neopterygii</taxon>
        <taxon>Teleostei</taxon>
        <taxon>Ostariophysi</taxon>
        <taxon>Cypriniformes</taxon>
        <taxon>Cyprinidae</taxon>
        <taxon>Labeoninae</taxon>
        <taxon>Labeonini</taxon>
        <taxon>Cirrhinus</taxon>
    </lineage>
</organism>
<evidence type="ECO:0000313" key="3">
    <source>
        <dbReference type="Proteomes" id="UP001529510"/>
    </source>
</evidence>
<protein>
    <submittedName>
        <fullName evidence="2">Uncharacterized protein</fullName>
    </submittedName>
</protein>
<feature type="non-terminal residue" evidence="2">
    <location>
        <position position="1"/>
    </location>
</feature>